<proteinExistence type="predicted"/>
<protein>
    <submittedName>
        <fullName evidence="1">Uncharacterized protein</fullName>
    </submittedName>
</protein>
<dbReference type="EMBL" id="BK059091">
    <property type="protein sequence ID" value="DAE28936.1"/>
    <property type="molecule type" value="Genomic_DNA"/>
</dbReference>
<sequence>MDDMQFSRYSCDIREILEKTDQEGLENLVRNAVAYSQSNNNSKVNWIAQELFVDVIPDEMIAEIFNKE</sequence>
<name>A0A8S5RC36_9VIRU</name>
<organism evidence="1">
    <name type="scientific">virus sp. ctmTa7</name>
    <dbReference type="NCBI Taxonomy" id="2828255"/>
    <lineage>
        <taxon>Viruses</taxon>
    </lineage>
</organism>
<accession>A0A8S5RC36</accession>
<reference evidence="1" key="1">
    <citation type="journal article" date="2021" name="Proc. Natl. Acad. Sci. U.S.A.">
        <title>A Catalog of Tens of Thousands of Viruses from Human Metagenomes Reveals Hidden Associations with Chronic Diseases.</title>
        <authorList>
            <person name="Tisza M.J."/>
            <person name="Buck C.B."/>
        </authorList>
    </citation>
    <scope>NUCLEOTIDE SEQUENCE</scope>
    <source>
        <strain evidence="1">CtmTa7</strain>
    </source>
</reference>
<evidence type="ECO:0000313" key="1">
    <source>
        <dbReference type="EMBL" id="DAE28936.1"/>
    </source>
</evidence>